<dbReference type="KEGG" id="pprc:PFLCHA0_c42890"/>
<evidence type="ECO:0000313" key="4">
    <source>
        <dbReference type="Proteomes" id="UP000013940"/>
    </source>
</evidence>
<feature type="domain" description="Peptidase S24/S26A/S26B/S26C" evidence="2">
    <location>
        <begin position="47"/>
        <end position="136"/>
    </location>
</feature>
<evidence type="ECO:0000259" key="2">
    <source>
        <dbReference type="Pfam" id="PF00717"/>
    </source>
</evidence>
<name>A0A2C9ER99_PSEPH</name>
<sequence>MSLTFLTGTERSQPMPARFAPLGDSEPAALADGPSGSGFSLDRTLGLGAPQIHGLLVDDDNLLGFGIYPGDRLIVDRSATPAVDQYLVVRAQGASEYSLRLLAPDPRGGLLLKAARPSIPSIVLDDLGSIEIWGVVLWVVSYVGRKQP</sequence>
<dbReference type="RefSeq" id="WP_011062500.1">
    <property type="nucleotide sequence ID" value="NC_021237.1"/>
</dbReference>
<dbReference type="HOGENOM" id="CLU_1814158_0_0_6"/>
<evidence type="ECO:0000313" key="3">
    <source>
        <dbReference type="EMBL" id="AGL86048.1"/>
    </source>
</evidence>
<gene>
    <name evidence="3" type="ORF">PFLCHA0_c42890</name>
</gene>
<dbReference type="Pfam" id="PF00717">
    <property type="entry name" value="Peptidase_S24"/>
    <property type="match status" value="1"/>
</dbReference>
<dbReference type="AlphaFoldDB" id="A0A2C9ER99"/>
<dbReference type="GeneID" id="57477293"/>
<protein>
    <submittedName>
        <fullName evidence="3">Putative RulA protein</fullName>
    </submittedName>
</protein>
<dbReference type="EMBL" id="CP003190">
    <property type="protein sequence ID" value="AGL86048.1"/>
    <property type="molecule type" value="Genomic_DNA"/>
</dbReference>
<dbReference type="InterPro" id="IPR039418">
    <property type="entry name" value="LexA-like"/>
</dbReference>
<accession>A0A2C9ER99</accession>
<dbReference type="Gene3D" id="2.10.109.10">
    <property type="entry name" value="Umud Fragment, subunit A"/>
    <property type="match status" value="1"/>
</dbReference>
<dbReference type="InterPro" id="IPR015927">
    <property type="entry name" value="Peptidase_S24_S26A/B/C"/>
</dbReference>
<dbReference type="CDD" id="cd06529">
    <property type="entry name" value="S24_LexA-like"/>
    <property type="match status" value="1"/>
</dbReference>
<feature type="compositionally biased region" description="Polar residues" evidence="1">
    <location>
        <begin position="1"/>
        <end position="12"/>
    </location>
</feature>
<evidence type="ECO:0000256" key="1">
    <source>
        <dbReference type="SAM" id="MobiDB-lite"/>
    </source>
</evidence>
<reference evidence="4" key="1">
    <citation type="journal article" date="2014" name="Genome Announc.">
        <title>Full-genome sequence of the plant growth-promoting bacterium Pseudomonas protegens CHA0.</title>
        <authorList>
            <person name="Jousset A."/>
            <person name="Schuldes J."/>
            <person name="Keel C."/>
            <person name="Maurhofer M."/>
            <person name="Daniel R."/>
            <person name="Scheu S."/>
            <person name="Thuermer A."/>
        </authorList>
    </citation>
    <scope>NUCLEOTIDE SEQUENCE [LARGE SCALE GENOMIC DNA]</scope>
    <source>
        <strain evidence="4">DSM 19095 / LMG 27888 / CFBP 6595 / CHA0</strain>
    </source>
</reference>
<dbReference type="InterPro" id="IPR036286">
    <property type="entry name" value="LexA/Signal_pep-like_sf"/>
</dbReference>
<proteinExistence type="predicted"/>
<organism evidence="3 4">
    <name type="scientific">Pseudomonas protegens (strain DSM 19095 / LMG 27888 / CFBP 6595 / CHA0)</name>
    <dbReference type="NCBI Taxonomy" id="1124983"/>
    <lineage>
        <taxon>Bacteria</taxon>
        <taxon>Pseudomonadati</taxon>
        <taxon>Pseudomonadota</taxon>
        <taxon>Gammaproteobacteria</taxon>
        <taxon>Pseudomonadales</taxon>
        <taxon>Pseudomonadaceae</taxon>
        <taxon>Pseudomonas</taxon>
    </lineage>
</organism>
<feature type="region of interest" description="Disordered" evidence="1">
    <location>
        <begin position="1"/>
        <end position="33"/>
    </location>
</feature>
<dbReference type="SUPFAM" id="SSF51306">
    <property type="entry name" value="LexA/Signal peptidase"/>
    <property type="match status" value="1"/>
</dbReference>
<dbReference type="Proteomes" id="UP000013940">
    <property type="component" value="Chromosome"/>
</dbReference>